<feature type="region of interest" description="Disordered" evidence="1">
    <location>
        <begin position="188"/>
        <end position="227"/>
    </location>
</feature>
<gene>
    <name evidence="2" type="ORF">g.84011</name>
</gene>
<feature type="compositionally biased region" description="Basic and acidic residues" evidence="1">
    <location>
        <begin position="188"/>
        <end position="199"/>
    </location>
</feature>
<feature type="non-terminal residue" evidence="2">
    <location>
        <position position="1"/>
    </location>
</feature>
<feature type="region of interest" description="Disordered" evidence="1">
    <location>
        <begin position="113"/>
        <end position="147"/>
    </location>
</feature>
<reference evidence="2" key="1">
    <citation type="submission" date="2015-07" db="EMBL/GenBank/DDBJ databases">
        <title>Transcriptome Assembly of Anthurium amnicola.</title>
        <authorList>
            <person name="Suzuki J."/>
        </authorList>
    </citation>
    <scope>NUCLEOTIDE SEQUENCE</scope>
</reference>
<dbReference type="EMBL" id="GDJX01007670">
    <property type="protein sequence ID" value="JAT60266.1"/>
    <property type="molecule type" value="Transcribed_RNA"/>
</dbReference>
<evidence type="ECO:0000313" key="2">
    <source>
        <dbReference type="EMBL" id="JAT60266.1"/>
    </source>
</evidence>
<feature type="region of interest" description="Disordered" evidence="1">
    <location>
        <begin position="288"/>
        <end position="313"/>
    </location>
</feature>
<feature type="region of interest" description="Disordered" evidence="1">
    <location>
        <begin position="1"/>
        <end position="33"/>
    </location>
</feature>
<sequence length="337" mass="37512">TPTPSPQPHRTPCTAVPSSTPPVHHDGSPPAPHLVEHFVVAGDHLHDCTLGERNGGGGHGAAARRVLRHQGGLLRGGAVHLWGLPVGRGQQQLPHQEPCPGDPPLVRHRLRRRPAQRQVHQWPHRRRHRRRHDWPPTPPRLPRPICRRRRHNGKRVELRLRWWWDPQRDGVTVYSEALPVQADRAFPRDAADHPDEDRQPGGGQLLPTGSVRGRSGQQRLHQQLPDPHLPGLVVLHRGVLHHVPGVDAPSPTHAAAFLGCPDLDAIRVGADGLHPPPAVPDVHRRVPAEHEPARSHVQPGGQPAHQGPLESPSQCHLHVRGRLRRHPRCHQQSSQIR</sequence>
<dbReference type="AlphaFoldDB" id="A0A1D1Z095"/>
<accession>A0A1D1Z095</accession>
<name>A0A1D1Z095_9ARAE</name>
<evidence type="ECO:0000256" key="1">
    <source>
        <dbReference type="SAM" id="MobiDB-lite"/>
    </source>
</evidence>
<feature type="compositionally biased region" description="Basic residues" evidence="1">
    <location>
        <begin position="122"/>
        <end position="132"/>
    </location>
</feature>
<proteinExistence type="predicted"/>
<organism evidence="2">
    <name type="scientific">Anthurium amnicola</name>
    <dbReference type="NCBI Taxonomy" id="1678845"/>
    <lineage>
        <taxon>Eukaryota</taxon>
        <taxon>Viridiplantae</taxon>
        <taxon>Streptophyta</taxon>
        <taxon>Embryophyta</taxon>
        <taxon>Tracheophyta</taxon>
        <taxon>Spermatophyta</taxon>
        <taxon>Magnoliopsida</taxon>
        <taxon>Liliopsida</taxon>
        <taxon>Araceae</taxon>
        <taxon>Pothoideae</taxon>
        <taxon>Potheae</taxon>
        <taxon>Anthurium</taxon>
    </lineage>
</organism>
<protein>
    <submittedName>
        <fullName evidence="2">Uncharacterized protein</fullName>
    </submittedName>
</protein>